<dbReference type="OrthoDB" id="1098070at2"/>
<evidence type="ECO:0000313" key="3">
    <source>
        <dbReference type="Proteomes" id="UP000248688"/>
    </source>
</evidence>
<name>A0A2Z4IK89_9BACT</name>
<sequence>MAGRKVVWTKTADIQFVGVLNYWVNKNKSPNYSRKLVGSVAKRTRQIAKSPLIYRSTNFMNTRVAPFGNYSIFYKVTEAEIIITAFWDNRQDPEKLLKVLKKQQ</sequence>
<keyword evidence="1" id="KW-1277">Toxin-antitoxin system</keyword>
<protein>
    <submittedName>
        <fullName evidence="2">Type II toxin-antitoxin system RelE/ParE family toxin</fullName>
    </submittedName>
</protein>
<dbReference type="Proteomes" id="UP000248688">
    <property type="component" value="Chromosome"/>
</dbReference>
<dbReference type="EMBL" id="CP030041">
    <property type="protein sequence ID" value="AWW31384.1"/>
    <property type="molecule type" value="Genomic_DNA"/>
</dbReference>
<proteinExistence type="predicted"/>
<reference evidence="2 3" key="1">
    <citation type="submission" date="2018-06" db="EMBL/GenBank/DDBJ databases">
        <title>Echinicola strongylocentroti sp. nov., isolated from a sea urchin Strongylocentrotus intermedius.</title>
        <authorList>
            <person name="Bae S.S."/>
        </authorList>
    </citation>
    <scope>NUCLEOTIDE SEQUENCE [LARGE SCALE GENOMIC DNA]</scope>
    <source>
        <strain evidence="2 3">MEBiC08714</strain>
    </source>
</reference>
<organism evidence="2 3">
    <name type="scientific">Echinicola strongylocentroti</name>
    <dbReference type="NCBI Taxonomy" id="1795355"/>
    <lineage>
        <taxon>Bacteria</taxon>
        <taxon>Pseudomonadati</taxon>
        <taxon>Bacteroidota</taxon>
        <taxon>Cytophagia</taxon>
        <taxon>Cytophagales</taxon>
        <taxon>Cyclobacteriaceae</taxon>
        <taxon>Echinicola</taxon>
    </lineage>
</organism>
<keyword evidence="3" id="KW-1185">Reference proteome</keyword>
<evidence type="ECO:0000313" key="2">
    <source>
        <dbReference type="EMBL" id="AWW31384.1"/>
    </source>
</evidence>
<gene>
    <name evidence="2" type="ORF">DN752_15345</name>
</gene>
<dbReference type="AlphaFoldDB" id="A0A2Z4IK89"/>
<dbReference type="Gene3D" id="3.30.2310.20">
    <property type="entry name" value="RelE-like"/>
    <property type="match status" value="1"/>
</dbReference>
<dbReference type="InterPro" id="IPR035093">
    <property type="entry name" value="RelE/ParE_toxin_dom_sf"/>
</dbReference>
<dbReference type="Pfam" id="PF05016">
    <property type="entry name" value="ParE_toxin"/>
    <property type="match status" value="1"/>
</dbReference>
<accession>A0A2Z4IK89</accession>
<dbReference type="InterPro" id="IPR007712">
    <property type="entry name" value="RelE/ParE_toxin"/>
</dbReference>
<evidence type="ECO:0000256" key="1">
    <source>
        <dbReference type="ARBA" id="ARBA00022649"/>
    </source>
</evidence>
<dbReference type="RefSeq" id="WP_112784760.1">
    <property type="nucleotide sequence ID" value="NZ_CP030041.1"/>
</dbReference>
<dbReference type="KEGG" id="est:DN752_15345"/>